<dbReference type="Proteomes" id="UP000186666">
    <property type="component" value="Unassembled WGS sequence"/>
</dbReference>
<protein>
    <submittedName>
        <fullName evidence="2">Acetyltransferase (GNAT) family protein</fullName>
    </submittedName>
</protein>
<comment type="caution">
    <text evidence="2">The sequence shown here is derived from an EMBL/GenBank/DDBJ whole genome shotgun (WGS) entry which is preliminary data.</text>
</comment>
<evidence type="ECO:0000313" key="3">
    <source>
        <dbReference type="Proteomes" id="UP000186666"/>
    </source>
</evidence>
<dbReference type="InterPro" id="IPR039840">
    <property type="entry name" value="NAA80"/>
</dbReference>
<feature type="domain" description="N-acetyltransferase" evidence="1">
    <location>
        <begin position="2"/>
        <end position="153"/>
    </location>
</feature>
<dbReference type="PANTHER" id="PTHR13538:SF4">
    <property type="entry name" value="N-ALPHA-ACETYLTRANSFERASE 80"/>
    <property type="match status" value="1"/>
</dbReference>
<dbReference type="SUPFAM" id="SSF55729">
    <property type="entry name" value="Acyl-CoA N-acyltransferases (Nat)"/>
    <property type="match status" value="1"/>
</dbReference>
<dbReference type="CDD" id="cd04301">
    <property type="entry name" value="NAT_SF"/>
    <property type="match status" value="1"/>
</dbReference>
<evidence type="ECO:0000313" key="2">
    <source>
        <dbReference type="EMBL" id="SIR52986.1"/>
    </source>
</evidence>
<name>A0ABY1KAZ9_9BACL</name>
<proteinExistence type="predicted"/>
<gene>
    <name evidence="2" type="ORF">SAMN05421578_11759</name>
</gene>
<keyword evidence="3" id="KW-1185">Reference proteome</keyword>
<accession>A0ABY1KAZ9</accession>
<reference evidence="2 3" key="1">
    <citation type="submission" date="2017-01" db="EMBL/GenBank/DDBJ databases">
        <authorList>
            <person name="Varghese N."/>
            <person name="Submissions S."/>
        </authorList>
    </citation>
    <scope>NUCLEOTIDE SEQUENCE [LARGE SCALE GENOMIC DNA]</scope>
    <source>
        <strain evidence="2 3">ATCC 23464</strain>
    </source>
</reference>
<dbReference type="InterPro" id="IPR000182">
    <property type="entry name" value="GNAT_dom"/>
</dbReference>
<organism evidence="2 3">
    <name type="scientific">Paenibacillus macquariensis</name>
    <dbReference type="NCBI Taxonomy" id="948756"/>
    <lineage>
        <taxon>Bacteria</taxon>
        <taxon>Bacillati</taxon>
        <taxon>Bacillota</taxon>
        <taxon>Bacilli</taxon>
        <taxon>Bacillales</taxon>
        <taxon>Paenibacillaceae</taxon>
        <taxon>Paenibacillus</taxon>
    </lineage>
</organism>
<evidence type="ECO:0000259" key="1">
    <source>
        <dbReference type="PROSITE" id="PS51186"/>
    </source>
</evidence>
<sequence length="154" mass="18228">MMGIQIVNLADRMEYYETVCQWIWKQWGSDKPIENVKYAVLHNSQTDRVPMTFVALEGDEPVGTVSFWMNDLSCRQDLSPWLACLYVSEEHRGKGIPRELQHRVIEEAKKLGYNELYLITTHDDYYERSGWDFIERAPKSNGDFTKIYRKDLRI</sequence>
<dbReference type="EMBL" id="FTNK01000017">
    <property type="protein sequence ID" value="SIR52986.1"/>
    <property type="molecule type" value="Genomic_DNA"/>
</dbReference>
<dbReference type="Gene3D" id="3.40.630.30">
    <property type="match status" value="1"/>
</dbReference>
<dbReference type="PROSITE" id="PS51186">
    <property type="entry name" value="GNAT"/>
    <property type="match status" value="1"/>
</dbReference>
<dbReference type="InterPro" id="IPR016181">
    <property type="entry name" value="Acyl_CoA_acyltransferase"/>
</dbReference>
<dbReference type="RefSeq" id="WP_244556036.1">
    <property type="nucleotide sequence ID" value="NZ_FTNK01000017.1"/>
</dbReference>
<dbReference type="Pfam" id="PF00583">
    <property type="entry name" value="Acetyltransf_1"/>
    <property type="match status" value="1"/>
</dbReference>
<dbReference type="PANTHER" id="PTHR13538">
    <property type="entry name" value="N-ACETYLTRANSFERASE 6"/>
    <property type="match status" value="1"/>
</dbReference>